<feature type="transmembrane region" description="Helical" evidence="8">
    <location>
        <begin position="134"/>
        <end position="154"/>
    </location>
</feature>
<dbReference type="AlphaFoldDB" id="A0AAD8EE89"/>
<dbReference type="EMBL" id="JASPKZ010006855">
    <property type="protein sequence ID" value="KAJ9586649.1"/>
    <property type="molecule type" value="Genomic_DNA"/>
</dbReference>
<organism evidence="9 10">
    <name type="scientific">Diploptera punctata</name>
    <name type="common">Pacific beetle cockroach</name>
    <dbReference type="NCBI Taxonomy" id="6984"/>
    <lineage>
        <taxon>Eukaryota</taxon>
        <taxon>Metazoa</taxon>
        <taxon>Ecdysozoa</taxon>
        <taxon>Arthropoda</taxon>
        <taxon>Hexapoda</taxon>
        <taxon>Insecta</taxon>
        <taxon>Pterygota</taxon>
        <taxon>Neoptera</taxon>
        <taxon>Polyneoptera</taxon>
        <taxon>Dictyoptera</taxon>
        <taxon>Blattodea</taxon>
        <taxon>Blaberoidea</taxon>
        <taxon>Blaberidae</taxon>
        <taxon>Diplopterinae</taxon>
        <taxon>Diploptera</taxon>
    </lineage>
</organism>
<dbReference type="Proteomes" id="UP001233999">
    <property type="component" value="Unassembled WGS sequence"/>
</dbReference>
<evidence type="ECO:0000256" key="5">
    <source>
        <dbReference type="ARBA" id="ARBA00023136"/>
    </source>
</evidence>
<proteinExistence type="predicted"/>
<evidence type="ECO:0000256" key="4">
    <source>
        <dbReference type="ARBA" id="ARBA00022989"/>
    </source>
</evidence>
<dbReference type="Gene3D" id="1.10.287.70">
    <property type="match status" value="1"/>
</dbReference>
<protein>
    <recommendedName>
        <fullName evidence="11">Ionotropic glutamate receptor C-terminal domain-containing protein</fullName>
    </recommendedName>
</protein>
<evidence type="ECO:0000256" key="2">
    <source>
        <dbReference type="ARBA" id="ARBA00022475"/>
    </source>
</evidence>
<keyword evidence="2" id="KW-1003">Cell membrane</keyword>
<accession>A0AAD8EE89</accession>
<evidence type="ECO:0000256" key="6">
    <source>
        <dbReference type="ARBA" id="ARBA00023170"/>
    </source>
</evidence>
<dbReference type="Gene3D" id="3.40.190.10">
    <property type="entry name" value="Periplasmic binding protein-like II"/>
    <property type="match status" value="1"/>
</dbReference>
<dbReference type="SUPFAM" id="SSF53850">
    <property type="entry name" value="Periplasmic binding protein-like II"/>
    <property type="match status" value="1"/>
</dbReference>
<comment type="caution">
    <text evidence="9">The sequence shown here is derived from an EMBL/GenBank/DDBJ whole genome shotgun (WGS) entry which is preliminary data.</text>
</comment>
<gene>
    <name evidence="9" type="ORF">L9F63_019751</name>
</gene>
<evidence type="ECO:0000256" key="8">
    <source>
        <dbReference type="SAM" id="Phobius"/>
    </source>
</evidence>
<name>A0AAD8EE89_DIPPU</name>
<feature type="transmembrane region" description="Helical" evidence="8">
    <location>
        <begin position="103"/>
        <end position="122"/>
    </location>
</feature>
<reference evidence="9" key="2">
    <citation type="submission" date="2023-05" db="EMBL/GenBank/DDBJ databases">
        <authorList>
            <person name="Fouks B."/>
        </authorList>
    </citation>
    <scope>NUCLEOTIDE SEQUENCE</scope>
    <source>
        <strain evidence="9">Stay&amp;Tobe</strain>
        <tissue evidence="9">Testes</tissue>
    </source>
</reference>
<keyword evidence="6" id="KW-0675">Receptor</keyword>
<feature type="transmembrane region" description="Helical" evidence="8">
    <location>
        <begin position="160"/>
        <end position="181"/>
    </location>
</feature>
<keyword evidence="3 8" id="KW-0812">Transmembrane</keyword>
<feature type="transmembrane region" description="Helical" evidence="8">
    <location>
        <begin position="349"/>
        <end position="367"/>
    </location>
</feature>
<keyword evidence="10" id="KW-1185">Reference proteome</keyword>
<evidence type="ECO:0000313" key="10">
    <source>
        <dbReference type="Proteomes" id="UP001233999"/>
    </source>
</evidence>
<evidence type="ECO:0000256" key="1">
    <source>
        <dbReference type="ARBA" id="ARBA00004651"/>
    </source>
</evidence>
<dbReference type="GO" id="GO:0005886">
    <property type="term" value="C:plasma membrane"/>
    <property type="evidence" value="ECO:0007669"/>
    <property type="project" value="UniProtKB-SubCell"/>
</dbReference>
<dbReference type="PANTHER" id="PTHR42643:SF38">
    <property type="entry name" value="IONOTROPIC RECEPTOR 100A"/>
    <property type="match status" value="1"/>
</dbReference>
<reference evidence="9" key="1">
    <citation type="journal article" date="2023" name="IScience">
        <title>Live-bearing cockroach genome reveals convergent evolutionary mechanisms linked to viviparity in insects and beyond.</title>
        <authorList>
            <person name="Fouks B."/>
            <person name="Harrison M.C."/>
            <person name="Mikhailova A.A."/>
            <person name="Marchal E."/>
            <person name="English S."/>
            <person name="Carruthers M."/>
            <person name="Jennings E.C."/>
            <person name="Chiamaka E.L."/>
            <person name="Frigard R.A."/>
            <person name="Pippel M."/>
            <person name="Attardo G.M."/>
            <person name="Benoit J.B."/>
            <person name="Bornberg-Bauer E."/>
            <person name="Tobe S.S."/>
        </authorList>
    </citation>
    <scope>NUCLEOTIDE SEQUENCE</scope>
    <source>
        <strain evidence="9">Stay&amp;Tobe</strain>
    </source>
</reference>
<evidence type="ECO:0008006" key="11">
    <source>
        <dbReference type="Google" id="ProtNLM"/>
    </source>
</evidence>
<keyword evidence="5 8" id="KW-0472">Membrane</keyword>
<dbReference type="PANTHER" id="PTHR42643">
    <property type="entry name" value="IONOTROPIC RECEPTOR 20A-RELATED"/>
    <property type="match status" value="1"/>
</dbReference>
<sequence>MGLYKGVDSQILFNMAKFFNFTPNIIKIKGISYGFYLQNGTYTGVLRDIATKKADIGFNSRFIKQYGNEIEFSNTVMNDEACIIVPKSKLVPRWRRILLSFNLQFWIILLTTYIVIVTFWYYLRRFNNYKNSKWFVICGVLKMFLLSGISHPPNILSERFLFASILMFCIVITNGFQSFLVTNVTSPNYESDINTLEELDEANLPIWSRSPDNRDIFKDIDTPVMQRLYKKFAIFNGTNLMKHAYDLRDAAIIVRKTSSLYIEAFYVAKDGSQLLHTVKECPASYQLAYIVPSGSPYLFMINTFILKMNEAGLTYKWHEDAMHIHSLLMAKKFVNQEALRAFSLTDLQLSFYIYMCGTIISILTYILETMDTCTLWNC</sequence>
<keyword evidence="4 8" id="KW-1133">Transmembrane helix</keyword>
<dbReference type="InterPro" id="IPR052192">
    <property type="entry name" value="Insect_Ionotropic_Sensory_Rcpt"/>
</dbReference>
<keyword evidence="7" id="KW-0325">Glycoprotein</keyword>
<evidence type="ECO:0000256" key="7">
    <source>
        <dbReference type="ARBA" id="ARBA00023180"/>
    </source>
</evidence>
<comment type="subcellular location">
    <subcellularLocation>
        <location evidence="1">Cell membrane</location>
        <topology evidence="1">Multi-pass membrane protein</topology>
    </subcellularLocation>
</comment>
<evidence type="ECO:0000313" key="9">
    <source>
        <dbReference type="EMBL" id="KAJ9586649.1"/>
    </source>
</evidence>
<evidence type="ECO:0000256" key="3">
    <source>
        <dbReference type="ARBA" id="ARBA00022692"/>
    </source>
</evidence>